<keyword evidence="4" id="KW-1185">Reference proteome</keyword>
<protein>
    <submittedName>
        <fullName evidence="1">Uncharacterized protein</fullName>
    </submittedName>
</protein>
<dbReference type="RefSeq" id="WP_167433600.1">
    <property type="nucleotide sequence ID" value="NZ_CP054614.1"/>
</dbReference>
<sequence length="57" mass="6466">MEDLKSFSVSETHEVQPRVDELKDALKWITDQFEKVLAGERAGNVVESLSYAKSLLK</sequence>
<gene>
    <name evidence="1" type="ORF">DFQ00_102297</name>
    <name evidence="2" type="ORF">HUB98_05760</name>
</gene>
<proteinExistence type="predicted"/>
<dbReference type="EMBL" id="CP054614">
    <property type="protein sequence ID" value="QKS55886.1"/>
    <property type="molecule type" value="Genomic_DNA"/>
</dbReference>
<name>A0A2V4W863_PAEBA</name>
<dbReference type="Proteomes" id="UP000247790">
    <property type="component" value="Unassembled WGS sequence"/>
</dbReference>
<evidence type="ECO:0000313" key="1">
    <source>
        <dbReference type="EMBL" id="PYE51503.1"/>
    </source>
</evidence>
<organism evidence="1 3">
    <name type="scientific">Paenibacillus barcinonensis</name>
    <dbReference type="NCBI Taxonomy" id="198119"/>
    <lineage>
        <taxon>Bacteria</taxon>
        <taxon>Bacillati</taxon>
        <taxon>Bacillota</taxon>
        <taxon>Bacilli</taxon>
        <taxon>Bacillales</taxon>
        <taxon>Paenibacillaceae</taxon>
        <taxon>Paenibacillus</taxon>
    </lineage>
</organism>
<evidence type="ECO:0000313" key="4">
    <source>
        <dbReference type="Proteomes" id="UP000509327"/>
    </source>
</evidence>
<reference evidence="1 3" key="1">
    <citation type="submission" date="2018-06" db="EMBL/GenBank/DDBJ databases">
        <title>Genomic Encyclopedia of Type Strains, Phase III (KMG-III): the genomes of soil and plant-associated and newly described type strains.</title>
        <authorList>
            <person name="Whitman W."/>
        </authorList>
    </citation>
    <scope>NUCLEOTIDE SEQUENCE [LARGE SCALE GENOMIC DNA]</scope>
    <source>
        <strain evidence="1 3">CECT 7022</strain>
    </source>
</reference>
<dbReference type="EMBL" id="QJSW01000002">
    <property type="protein sequence ID" value="PYE51503.1"/>
    <property type="molecule type" value="Genomic_DNA"/>
</dbReference>
<dbReference type="Proteomes" id="UP000509327">
    <property type="component" value="Chromosome"/>
</dbReference>
<accession>A0A2V4W863</accession>
<reference evidence="2 4" key="2">
    <citation type="submission" date="2020-06" db="EMBL/GenBank/DDBJ databases">
        <title>Complete genome of Paenibacillus barcinonensis KACC11450.</title>
        <authorList>
            <person name="Kim M."/>
            <person name="Park Y.-J."/>
            <person name="Shin J.-H."/>
        </authorList>
    </citation>
    <scope>NUCLEOTIDE SEQUENCE [LARGE SCALE GENOMIC DNA]</scope>
    <source>
        <strain evidence="2 4">KACC11450</strain>
    </source>
</reference>
<evidence type="ECO:0000313" key="3">
    <source>
        <dbReference type="Proteomes" id="UP000247790"/>
    </source>
</evidence>
<dbReference type="AlphaFoldDB" id="A0A2V4W863"/>
<evidence type="ECO:0000313" key="2">
    <source>
        <dbReference type="EMBL" id="QKS55886.1"/>
    </source>
</evidence>